<dbReference type="SUPFAM" id="SSF82866">
    <property type="entry name" value="Multidrug efflux transporter AcrB transmembrane domain"/>
    <property type="match status" value="1"/>
</dbReference>
<dbReference type="Pfam" id="PF00873">
    <property type="entry name" value="ACR_tran"/>
    <property type="match status" value="1"/>
</dbReference>
<comment type="caution">
    <text evidence="9">The sequence shown here is derived from an EMBL/GenBank/DDBJ whole genome shotgun (WGS) entry which is preliminary data.</text>
</comment>
<dbReference type="InterPro" id="IPR001036">
    <property type="entry name" value="Acrflvin-R"/>
</dbReference>
<keyword evidence="7 8" id="KW-0472">Membrane</keyword>
<keyword evidence="2" id="KW-0813">Transport</keyword>
<dbReference type="Proteomes" id="UP000460654">
    <property type="component" value="Unassembled WGS sequence"/>
</dbReference>
<keyword evidence="5 8" id="KW-0812">Transmembrane</keyword>
<dbReference type="GO" id="GO:0042910">
    <property type="term" value="F:xenobiotic transmembrane transporter activity"/>
    <property type="evidence" value="ECO:0007669"/>
    <property type="project" value="TreeGrafter"/>
</dbReference>
<evidence type="ECO:0000313" key="10">
    <source>
        <dbReference type="Proteomes" id="UP000460654"/>
    </source>
</evidence>
<evidence type="ECO:0000256" key="6">
    <source>
        <dbReference type="ARBA" id="ARBA00022989"/>
    </source>
</evidence>
<dbReference type="PANTHER" id="PTHR32063:SF72">
    <property type="entry name" value="MULTIDRUG EXPORT PROTEIN ACRF"/>
    <property type="match status" value="1"/>
</dbReference>
<evidence type="ECO:0000256" key="8">
    <source>
        <dbReference type="SAM" id="Phobius"/>
    </source>
</evidence>
<organism evidence="9 10">
    <name type="scientific">Escherichia coli</name>
    <dbReference type="NCBI Taxonomy" id="562"/>
    <lineage>
        <taxon>Bacteria</taxon>
        <taxon>Pseudomonadati</taxon>
        <taxon>Pseudomonadota</taxon>
        <taxon>Gammaproteobacteria</taxon>
        <taxon>Enterobacterales</taxon>
        <taxon>Enterobacteriaceae</taxon>
        <taxon>Escherichia</taxon>
    </lineage>
</organism>
<keyword evidence="6 8" id="KW-1133">Transmembrane helix</keyword>
<protein>
    <submittedName>
        <fullName evidence="9">Multidrug efflux RND transporter permease subunit</fullName>
    </submittedName>
</protein>
<feature type="transmembrane region" description="Helical" evidence="8">
    <location>
        <begin position="56"/>
        <end position="76"/>
    </location>
</feature>
<evidence type="ECO:0000256" key="7">
    <source>
        <dbReference type="ARBA" id="ARBA00023136"/>
    </source>
</evidence>
<evidence type="ECO:0000256" key="3">
    <source>
        <dbReference type="ARBA" id="ARBA00022475"/>
    </source>
</evidence>
<reference evidence="9 10" key="1">
    <citation type="submission" date="2018-09" db="EMBL/GenBank/DDBJ databases">
        <title>Persistent metagenomic signatures of early life antibiotic treatment in the infant gut microbiota and resistome.</title>
        <authorList>
            <person name="Gasparrini A.J."/>
        </authorList>
    </citation>
    <scope>NUCLEOTIDE SEQUENCE [LARGE SCALE GENOMIC DNA]</scope>
    <source>
        <strain evidence="9 10">T0181B.E-10</strain>
    </source>
</reference>
<dbReference type="FunFam" id="1.20.1640.10:FF:000001">
    <property type="entry name" value="Efflux pump membrane transporter"/>
    <property type="match status" value="1"/>
</dbReference>
<dbReference type="PANTHER" id="PTHR32063">
    <property type="match status" value="1"/>
</dbReference>
<dbReference type="AlphaFoldDB" id="A0A8T9CSX7"/>
<feature type="transmembrane region" description="Helical" evidence="8">
    <location>
        <begin position="6"/>
        <end position="22"/>
    </location>
</feature>
<accession>A0A8T9CSX7</accession>
<dbReference type="EMBL" id="QYOH01000485">
    <property type="protein sequence ID" value="TXU21744.1"/>
    <property type="molecule type" value="Genomic_DNA"/>
</dbReference>
<dbReference type="PRINTS" id="PR00702">
    <property type="entry name" value="ACRIFLAVINRP"/>
</dbReference>
<feature type="transmembrane region" description="Helical" evidence="8">
    <location>
        <begin position="97"/>
        <end position="118"/>
    </location>
</feature>
<comment type="subcellular location">
    <subcellularLocation>
        <location evidence="1">Cell inner membrane</location>
        <topology evidence="1">Multi-pass membrane protein</topology>
    </subcellularLocation>
</comment>
<feature type="non-terminal residue" evidence="9">
    <location>
        <position position="203"/>
    </location>
</feature>
<keyword evidence="4" id="KW-0997">Cell inner membrane</keyword>
<evidence type="ECO:0000256" key="2">
    <source>
        <dbReference type="ARBA" id="ARBA00022448"/>
    </source>
</evidence>
<evidence type="ECO:0000313" key="9">
    <source>
        <dbReference type="EMBL" id="TXU21744.1"/>
    </source>
</evidence>
<dbReference type="GO" id="GO:0005886">
    <property type="term" value="C:plasma membrane"/>
    <property type="evidence" value="ECO:0007669"/>
    <property type="project" value="UniProtKB-SubCell"/>
</dbReference>
<dbReference type="RefSeq" id="WP_148497320.1">
    <property type="nucleotide sequence ID" value="NZ_QYOH01000485.1"/>
</dbReference>
<feature type="transmembrane region" description="Helical" evidence="8">
    <location>
        <begin position="29"/>
        <end position="50"/>
    </location>
</feature>
<keyword evidence="3" id="KW-1003">Cell membrane</keyword>
<name>A0A8T9CSX7_ECOLX</name>
<feature type="non-terminal residue" evidence="9">
    <location>
        <position position="1"/>
    </location>
</feature>
<evidence type="ECO:0000256" key="1">
    <source>
        <dbReference type="ARBA" id="ARBA00004429"/>
    </source>
</evidence>
<evidence type="ECO:0000256" key="5">
    <source>
        <dbReference type="ARBA" id="ARBA00022692"/>
    </source>
</evidence>
<dbReference type="Gene3D" id="1.20.1640.10">
    <property type="entry name" value="Multidrug efflux transporter AcrB transmembrane domain"/>
    <property type="match status" value="2"/>
</dbReference>
<sequence length="203" mass="21956">VKTLFEAIMLVFLVMYLFLQNMRATLIPTIAVPVVLLGTFAILAAFGYSINTLTMFGMVLAIGLLVDDAIVVVENVERVMMEDKLPPKEATEKSMSQIQGALVGIAMVLSAVFIPMAFFGGSTGAIYRQFSITIVSAMALSVLVALILTPALCATLLKPTSAEHHENKGGFFGWFNTTFDHSVNHYTNSVGKILGSTGRYLLI</sequence>
<proteinExistence type="predicted"/>
<evidence type="ECO:0000256" key="4">
    <source>
        <dbReference type="ARBA" id="ARBA00022519"/>
    </source>
</evidence>
<gene>
    <name evidence="9" type="ORF">D4N09_29490</name>
</gene>
<feature type="transmembrane region" description="Helical" evidence="8">
    <location>
        <begin position="130"/>
        <end position="157"/>
    </location>
</feature>